<gene>
    <name evidence="2" type="ORF">B0I08_101111</name>
</gene>
<keyword evidence="3" id="KW-1185">Reference proteome</keyword>
<organism evidence="2 3">
    <name type="scientific">Glaciihabitans tibetensis</name>
    <dbReference type="NCBI Taxonomy" id="1266600"/>
    <lineage>
        <taxon>Bacteria</taxon>
        <taxon>Bacillati</taxon>
        <taxon>Actinomycetota</taxon>
        <taxon>Actinomycetes</taxon>
        <taxon>Micrococcales</taxon>
        <taxon>Microbacteriaceae</taxon>
        <taxon>Glaciihabitans</taxon>
    </lineage>
</organism>
<dbReference type="EMBL" id="PVTL01000001">
    <property type="protein sequence ID" value="PRY69989.1"/>
    <property type="molecule type" value="Genomic_DNA"/>
</dbReference>
<dbReference type="Proteomes" id="UP000237983">
    <property type="component" value="Unassembled WGS sequence"/>
</dbReference>
<dbReference type="InterPro" id="IPR007345">
    <property type="entry name" value="Polysacch_pyruvyl_Trfase"/>
</dbReference>
<dbReference type="OrthoDB" id="3268731at2"/>
<reference evidence="2 3" key="1">
    <citation type="submission" date="2018-03" db="EMBL/GenBank/DDBJ databases">
        <title>Genomic Encyclopedia of Type Strains, Phase III (KMG-III): the genomes of soil and plant-associated and newly described type strains.</title>
        <authorList>
            <person name="Whitman W."/>
        </authorList>
    </citation>
    <scope>NUCLEOTIDE SEQUENCE [LARGE SCALE GENOMIC DNA]</scope>
    <source>
        <strain evidence="2 3">CGMCC 1.12484</strain>
    </source>
</reference>
<dbReference type="GO" id="GO:0016740">
    <property type="term" value="F:transferase activity"/>
    <property type="evidence" value="ECO:0007669"/>
    <property type="project" value="UniProtKB-KW"/>
</dbReference>
<dbReference type="AlphaFoldDB" id="A0A2T0VIC8"/>
<proteinExistence type="predicted"/>
<dbReference type="RefSeq" id="WP_106208793.1">
    <property type="nucleotide sequence ID" value="NZ_PVTL01000001.1"/>
</dbReference>
<dbReference type="PANTHER" id="PTHR36836:SF1">
    <property type="entry name" value="COLANIC ACID BIOSYNTHESIS PROTEIN WCAK"/>
    <property type="match status" value="1"/>
</dbReference>
<keyword evidence="2" id="KW-0808">Transferase</keyword>
<evidence type="ECO:0000313" key="2">
    <source>
        <dbReference type="EMBL" id="PRY69989.1"/>
    </source>
</evidence>
<sequence>MRVVCIGDIGVTDDIVHIGDEAMFHEMTQQLRRRGVQEIVAISSNPKESSARYGVTGIHRVGYFTDAARSRSVAEDRMSRVLRTAAGEKNLLEADDTALTIIAAIEHCDAVAIAGGGNLASTWPTHIFERATIGALARHFDKPLVISGQTIGPFLTEPDAALVAELLGSAQLVGLREGDSYALSQRLGVDPALLNQTIDDASFLAIDGADAIDGSDADDRAPYCVVTMAAYINNEDPHLFDQRMAELLDDVVTRCDLDIMFFAHFGSTRPDAAVGDTVVHDRIKARMTSTRVSTCATTDSPAAARLARGAALSVSSRYHPAVFAVSAGVPSVGIAVDDYTTTKLTGALGNFGQDGVLPLAAVLAGTGTEIICRVWSTRVLEDEDRAATIRRNRAASELWWNRVAAALSRATPDPFGS</sequence>
<dbReference type="PANTHER" id="PTHR36836">
    <property type="entry name" value="COLANIC ACID BIOSYNTHESIS PROTEIN WCAK"/>
    <property type="match status" value="1"/>
</dbReference>
<feature type="domain" description="Polysaccharide pyruvyl transferase" evidence="1">
    <location>
        <begin position="17"/>
        <end position="337"/>
    </location>
</feature>
<accession>A0A2T0VIC8</accession>
<evidence type="ECO:0000259" key="1">
    <source>
        <dbReference type="Pfam" id="PF04230"/>
    </source>
</evidence>
<protein>
    <submittedName>
        <fullName evidence="2">Polysaccharide pyruvyl transferase WcaK-like protein</fullName>
    </submittedName>
</protein>
<name>A0A2T0VIC8_9MICO</name>
<comment type="caution">
    <text evidence="2">The sequence shown here is derived from an EMBL/GenBank/DDBJ whole genome shotgun (WGS) entry which is preliminary data.</text>
</comment>
<dbReference type="Pfam" id="PF04230">
    <property type="entry name" value="PS_pyruv_trans"/>
    <property type="match status" value="1"/>
</dbReference>
<evidence type="ECO:0000313" key="3">
    <source>
        <dbReference type="Proteomes" id="UP000237983"/>
    </source>
</evidence>